<dbReference type="PANTHER" id="PTHR24255">
    <property type="entry name" value="COMPLEMENT COMPONENT 1, S SUBCOMPONENT-RELATED"/>
    <property type="match status" value="1"/>
</dbReference>
<keyword evidence="1" id="KW-0720">Serine protease</keyword>
<feature type="domain" description="CUB" evidence="5">
    <location>
        <begin position="541"/>
        <end position="636"/>
    </location>
</feature>
<feature type="domain" description="Sushi" evidence="6">
    <location>
        <begin position="639"/>
        <end position="698"/>
    </location>
</feature>
<evidence type="ECO:0000256" key="3">
    <source>
        <dbReference type="PROSITE-ProRule" id="PRU00059"/>
    </source>
</evidence>
<gene>
    <name evidence="7" type="ORF">F7725_024839</name>
</gene>
<dbReference type="InterPro" id="IPR035976">
    <property type="entry name" value="Sushi/SCR/CCP_sf"/>
</dbReference>
<dbReference type="OrthoDB" id="5804959at2759"/>
<evidence type="ECO:0000256" key="1">
    <source>
        <dbReference type="ARBA" id="ARBA00022825"/>
    </source>
</evidence>
<dbReference type="PROSITE" id="PS01180">
    <property type="entry name" value="CUB"/>
    <property type="match status" value="6"/>
</dbReference>
<dbReference type="InterPro" id="IPR035914">
    <property type="entry name" value="Sperma_CUB_dom_sf"/>
</dbReference>
<dbReference type="PANTHER" id="PTHR24255:SF31">
    <property type="entry name" value="CUBILIN-LIKE PROTEIN"/>
    <property type="match status" value="1"/>
</dbReference>
<keyword evidence="8" id="KW-1185">Reference proteome</keyword>
<dbReference type="Pfam" id="PF00431">
    <property type="entry name" value="CUB"/>
    <property type="match status" value="7"/>
</dbReference>
<dbReference type="CDD" id="cd00033">
    <property type="entry name" value="CCP"/>
    <property type="match status" value="4"/>
</dbReference>
<dbReference type="InterPro" id="IPR000436">
    <property type="entry name" value="Sushi_SCR_CCP_dom"/>
</dbReference>
<evidence type="ECO:0008006" key="9">
    <source>
        <dbReference type="Google" id="ProtNLM"/>
    </source>
</evidence>
<feature type="domain" description="CUB" evidence="5">
    <location>
        <begin position="805"/>
        <end position="904"/>
    </location>
</feature>
<dbReference type="Gene3D" id="2.60.120.290">
    <property type="entry name" value="Spermadhesin, CUB domain"/>
    <property type="match status" value="8"/>
</dbReference>
<keyword evidence="2 3" id="KW-1015">Disulfide bond</keyword>
<evidence type="ECO:0000256" key="4">
    <source>
        <dbReference type="PROSITE-ProRule" id="PRU00302"/>
    </source>
</evidence>
<accession>A0A7J5X9F8</accession>
<dbReference type="SUPFAM" id="SSF57535">
    <property type="entry name" value="Complement control module/SCR domain"/>
    <property type="match status" value="3"/>
</dbReference>
<keyword evidence="4" id="KW-0768">Sushi</keyword>
<dbReference type="EMBL" id="JAAKFY010000026">
    <property type="protein sequence ID" value="KAF3833635.1"/>
    <property type="molecule type" value="Genomic_DNA"/>
</dbReference>
<dbReference type="InterPro" id="IPR000859">
    <property type="entry name" value="CUB_dom"/>
</dbReference>
<sequence length="904" mass="98471">MQGVLLSPNYPGYYGNYHECIYSIQTQPGKGIQLRAREFRLEEDDMLKVRGWRGSSEMLETTLNTTSSSMWLEFVSNADNTSKGFELHFISFELVKCEDPGAPQFGYKREDKGHFAGSTVSYSCDPGYTLKGPEVLTCLRGGGGHGTAPSHSCGGAIKDELSGRILSPGYPAPYEHNLHCIWTIEAPSGSTIRELSGSSLPPDSHSTFNTVSLQFTTDFFTSKQGFAMQFSAPCGGNLTGPAGLILSPDYPEPYPHGRECDWTVSVTQDYVIALSFNHFYGTDVPDRIESSSNTLFLAFRSDASLSSNGFVLQYKENPRESCFEPGVVRNGTRVGADLKLGSTVTYHCDSGYTLEGDQTLTCIMGGDGKPSWNKPKPICIAPCGGQYSGLEGVVLSPGFPGNYSRSRTCLYTVVVPKDYVVFSQFAYFQTALNDIVEVYDGATQHSRVLSSLSGAHTGESLSLATSNQILIRFTSKGQSSSRGFHLAYQAVPQTSATQCSSVPEPRNGRRMGNNFAVGAAIRFECTPGYTLEGPSAIEFPCGGNLTQRTGTILSPGFPEPYLNSLNCIQVISFVTEQNWDSLEVFDGGDNTDTMLGSFSGTTVPALLNSTSNQLYLHFFSDISVSAAGFRLEYKTVSLTSCPEPVVPMNGIKVGERLQMNNVVSFQCEPGYTLQGNSHITCMPGTVRRWNYPPPLCIGANLQFLNFSTEANHDFLEIRNGPLDTSAVIGRFSGQDIPSSLLTTSHETTIYFHSDHSQNKPGFRFEYQAYELQECLDPEPFRYGVVVGAGFNVGQSISFECLPVPCGWNITSDNGTIFSPGYPEEYPNSADCSWLITVAPGFGIKVNFTLLQVHGPHDFITVWDGPLETARKLGYGEGWTIPNQLSSVQTAVLPASSSSSLMQRS</sequence>
<dbReference type="Gene3D" id="2.10.70.10">
    <property type="entry name" value="Complement Module, domain 1"/>
    <property type="match status" value="4"/>
</dbReference>
<feature type="domain" description="Sushi" evidence="6">
    <location>
        <begin position="320"/>
        <end position="381"/>
    </location>
</feature>
<evidence type="ECO:0000313" key="8">
    <source>
        <dbReference type="Proteomes" id="UP000518266"/>
    </source>
</evidence>
<dbReference type="FunFam" id="2.10.70.10:FF:000002">
    <property type="entry name" value="CUB and Sushi multiple domains 3"/>
    <property type="match status" value="2"/>
</dbReference>
<organism evidence="7 8">
    <name type="scientific">Dissostichus mawsoni</name>
    <name type="common">Antarctic cod</name>
    <dbReference type="NCBI Taxonomy" id="36200"/>
    <lineage>
        <taxon>Eukaryota</taxon>
        <taxon>Metazoa</taxon>
        <taxon>Chordata</taxon>
        <taxon>Craniata</taxon>
        <taxon>Vertebrata</taxon>
        <taxon>Euteleostomi</taxon>
        <taxon>Actinopterygii</taxon>
        <taxon>Neopterygii</taxon>
        <taxon>Teleostei</taxon>
        <taxon>Neoteleostei</taxon>
        <taxon>Acanthomorphata</taxon>
        <taxon>Eupercaria</taxon>
        <taxon>Perciformes</taxon>
        <taxon>Notothenioidei</taxon>
        <taxon>Nototheniidae</taxon>
        <taxon>Dissostichus</taxon>
    </lineage>
</organism>
<feature type="disulfide bond" evidence="3">
    <location>
        <begin position="153"/>
        <end position="180"/>
    </location>
</feature>
<name>A0A7J5X9F8_DISMA</name>
<dbReference type="CDD" id="cd00041">
    <property type="entry name" value="CUB"/>
    <property type="match status" value="7"/>
</dbReference>
<protein>
    <recommendedName>
        <fullName evidence="9">CUB and Sushi multiple domains 2</fullName>
    </recommendedName>
</protein>
<comment type="caution">
    <text evidence="7">The sequence shown here is derived from an EMBL/GenBank/DDBJ whole genome shotgun (WGS) entry which is preliminary data.</text>
</comment>
<dbReference type="Pfam" id="PF00084">
    <property type="entry name" value="Sushi"/>
    <property type="match status" value="4"/>
</dbReference>
<dbReference type="GO" id="GO:0005615">
    <property type="term" value="C:extracellular space"/>
    <property type="evidence" value="ECO:0007669"/>
    <property type="project" value="TreeGrafter"/>
</dbReference>
<dbReference type="GO" id="GO:0004252">
    <property type="term" value="F:serine-type endopeptidase activity"/>
    <property type="evidence" value="ECO:0007669"/>
    <property type="project" value="TreeGrafter"/>
</dbReference>
<evidence type="ECO:0000313" key="7">
    <source>
        <dbReference type="EMBL" id="KAF3833635.1"/>
    </source>
</evidence>
<dbReference type="SMART" id="SM00042">
    <property type="entry name" value="CUB"/>
    <property type="match status" value="7"/>
</dbReference>
<feature type="domain" description="CUB" evidence="5">
    <location>
        <begin position="383"/>
        <end position="491"/>
    </location>
</feature>
<feature type="domain" description="Sushi" evidence="6">
    <location>
        <begin position="95"/>
        <end position="155"/>
    </location>
</feature>
<feature type="domain" description="CUB" evidence="5">
    <location>
        <begin position="641"/>
        <end position="769"/>
    </location>
</feature>
<evidence type="ECO:0000259" key="5">
    <source>
        <dbReference type="PROSITE" id="PS01180"/>
    </source>
</evidence>
<dbReference type="FunFam" id="2.60.120.290:FF:000001">
    <property type="entry name" value="CUB and sushi domain-containing protein 3 isoform X1"/>
    <property type="match status" value="1"/>
</dbReference>
<comment type="caution">
    <text evidence="4">Lacks conserved residue(s) required for the propagation of feature annotation.</text>
</comment>
<dbReference type="SMART" id="SM00032">
    <property type="entry name" value="CCP"/>
    <property type="match status" value="4"/>
</dbReference>
<dbReference type="PROSITE" id="PS50923">
    <property type="entry name" value="SUSHI"/>
    <property type="match status" value="3"/>
</dbReference>
<keyword evidence="1" id="KW-0645">Protease</keyword>
<keyword evidence="1" id="KW-0378">Hydrolase</keyword>
<dbReference type="SUPFAM" id="SSF49854">
    <property type="entry name" value="Spermadhesin, CUB domain"/>
    <property type="match status" value="7"/>
</dbReference>
<proteinExistence type="predicted"/>
<evidence type="ECO:0000256" key="2">
    <source>
        <dbReference type="ARBA" id="ARBA00023157"/>
    </source>
</evidence>
<feature type="domain" description="CUB" evidence="5">
    <location>
        <begin position="1"/>
        <end position="92"/>
    </location>
</feature>
<feature type="domain" description="CUB" evidence="5">
    <location>
        <begin position="153"/>
        <end position="317"/>
    </location>
</feature>
<evidence type="ECO:0000259" key="6">
    <source>
        <dbReference type="PROSITE" id="PS50923"/>
    </source>
</evidence>
<dbReference type="AlphaFoldDB" id="A0A7J5X9F8"/>
<reference evidence="7 8" key="1">
    <citation type="submission" date="2020-03" db="EMBL/GenBank/DDBJ databases">
        <title>Dissostichus mawsoni Genome sequencing and assembly.</title>
        <authorList>
            <person name="Park H."/>
        </authorList>
    </citation>
    <scope>NUCLEOTIDE SEQUENCE [LARGE SCALE GENOMIC DNA]</scope>
    <source>
        <strain evidence="7">DM0001</strain>
        <tissue evidence="7">Muscle</tissue>
    </source>
</reference>
<dbReference type="Proteomes" id="UP000518266">
    <property type="component" value="Unassembled WGS sequence"/>
</dbReference>